<accession>A0A7W0CSF9</accession>
<dbReference type="Proteomes" id="UP000530928">
    <property type="component" value="Unassembled WGS sequence"/>
</dbReference>
<dbReference type="PANTHER" id="PTHR46865:SF2">
    <property type="entry name" value="MONOOXYGENASE"/>
    <property type="match status" value="1"/>
</dbReference>
<name>A0A7W0CSF9_9ACTN</name>
<dbReference type="AlphaFoldDB" id="A0A7W0CSF9"/>
<comment type="caution">
    <text evidence="2">The sequence shown here is derived from an EMBL/GenBank/DDBJ whole genome shotgun (WGS) entry which is preliminary data.</text>
</comment>
<dbReference type="InterPro" id="IPR036188">
    <property type="entry name" value="FAD/NAD-bd_sf"/>
</dbReference>
<evidence type="ECO:0000313" key="3">
    <source>
        <dbReference type="Proteomes" id="UP000530928"/>
    </source>
</evidence>
<dbReference type="EMBL" id="JACDUR010000008">
    <property type="protein sequence ID" value="MBA2896397.1"/>
    <property type="molecule type" value="Genomic_DNA"/>
</dbReference>
<evidence type="ECO:0000259" key="1">
    <source>
        <dbReference type="Pfam" id="PF01494"/>
    </source>
</evidence>
<dbReference type="InterPro" id="IPR051704">
    <property type="entry name" value="FAD_aromatic-hydroxylase"/>
</dbReference>
<proteinExistence type="predicted"/>
<evidence type="ECO:0000313" key="2">
    <source>
        <dbReference type="EMBL" id="MBA2896397.1"/>
    </source>
</evidence>
<protein>
    <submittedName>
        <fullName evidence="2">2-polyprenyl-6-methoxyphenol hydroxylase-like FAD-dependent oxidoreductase</fullName>
    </submittedName>
</protein>
<dbReference type="RefSeq" id="WP_181615078.1">
    <property type="nucleotide sequence ID" value="NZ_BAABAM010000007.1"/>
</dbReference>
<sequence length="372" mass="39586">MDVVISGAGIAGPALAWWLARSGHRVCVVERAASLRCGGQAVDFRGRVQLGVLERMGLLEAVRERRTRMRAITIVDARGRRVSSLPVELFAGDVEILRGDLVRVLYEATRDDVDYVFGDVIVEIGGGRVRLASGGERPADLVVGADGLRSGVRRLVFGPVEPWHLGMYSALFTVAGSGEAGTATMFNAPGVGAALFHYEGRSVGGLDFASPVVADPRAVLAERLAGAGWRVPELLAHALRAGDLYLDAAAQMRLARWSAGRVVLVGDAAWSPGPGGMGTGLGVVGAYVLAGELARGVEGFAGRYEAAMRPYVEVCQKQAQGSAAFLVPGTRRAIWGRNQMFRMVPYVPWRGVVRWMATKTAEKVSLADYAPG</sequence>
<dbReference type="SUPFAM" id="SSF51905">
    <property type="entry name" value="FAD/NAD(P)-binding domain"/>
    <property type="match status" value="1"/>
</dbReference>
<gene>
    <name evidence="2" type="ORF">HNR30_007788</name>
</gene>
<dbReference type="PANTHER" id="PTHR46865">
    <property type="entry name" value="OXIDOREDUCTASE-RELATED"/>
    <property type="match status" value="1"/>
</dbReference>
<dbReference type="PRINTS" id="PR00420">
    <property type="entry name" value="RNGMNOXGNASE"/>
</dbReference>
<dbReference type="InterPro" id="IPR002938">
    <property type="entry name" value="FAD-bd"/>
</dbReference>
<feature type="domain" description="FAD-binding" evidence="1">
    <location>
        <begin position="2"/>
        <end position="156"/>
    </location>
</feature>
<dbReference type="Pfam" id="PF01494">
    <property type="entry name" value="FAD_binding_3"/>
    <property type="match status" value="1"/>
</dbReference>
<dbReference type="GO" id="GO:0071949">
    <property type="term" value="F:FAD binding"/>
    <property type="evidence" value="ECO:0007669"/>
    <property type="project" value="InterPro"/>
</dbReference>
<dbReference type="Gene3D" id="3.50.50.60">
    <property type="entry name" value="FAD/NAD(P)-binding domain"/>
    <property type="match status" value="1"/>
</dbReference>
<organism evidence="2 3">
    <name type="scientific">Nonomuraea soli</name>
    <dbReference type="NCBI Taxonomy" id="1032476"/>
    <lineage>
        <taxon>Bacteria</taxon>
        <taxon>Bacillati</taxon>
        <taxon>Actinomycetota</taxon>
        <taxon>Actinomycetes</taxon>
        <taxon>Streptosporangiales</taxon>
        <taxon>Streptosporangiaceae</taxon>
        <taxon>Nonomuraea</taxon>
    </lineage>
</organism>
<dbReference type="Gene3D" id="3.30.9.10">
    <property type="entry name" value="D-Amino Acid Oxidase, subunit A, domain 2"/>
    <property type="match status" value="1"/>
</dbReference>
<reference evidence="2 3" key="1">
    <citation type="submission" date="2020-07" db="EMBL/GenBank/DDBJ databases">
        <title>Genomic Encyclopedia of Type Strains, Phase IV (KMG-IV): sequencing the most valuable type-strain genomes for metagenomic binning, comparative biology and taxonomic classification.</title>
        <authorList>
            <person name="Goeker M."/>
        </authorList>
    </citation>
    <scope>NUCLEOTIDE SEQUENCE [LARGE SCALE GENOMIC DNA]</scope>
    <source>
        <strain evidence="2 3">DSM 45533</strain>
    </source>
</reference>
<keyword evidence="3" id="KW-1185">Reference proteome</keyword>